<dbReference type="Pfam" id="PF06999">
    <property type="entry name" value="Suc_Fer-like"/>
    <property type="match status" value="1"/>
</dbReference>
<proteinExistence type="predicted"/>
<evidence type="ECO:0000313" key="2">
    <source>
        <dbReference type="Proteomes" id="UP000316184"/>
    </source>
</evidence>
<dbReference type="SUPFAM" id="SSF52833">
    <property type="entry name" value="Thioredoxin-like"/>
    <property type="match status" value="1"/>
</dbReference>
<dbReference type="EMBL" id="VIWX01000001">
    <property type="protein sequence ID" value="TWG07691.1"/>
    <property type="molecule type" value="Genomic_DNA"/>
</dbReference>
<sequence length="288" mass="30995">MPLWNRCAHAARSAGDPREGSAPPAQRWLLIEHPGPWGFNALTDSGIPPAVVTALSDWAAAEEARIALVRRPGRRPVTRTRRWFRVDSRPGRESIRTGTADSDDELAVAVHGAGELLAEPLNLVCTHGRHDPCCAVHGRAVASALAEADPVTTWECSHVGGCRFAPAVVLLPHGYVLGGTTIGEAIAAVRNYRAGKLDPHGARGRSSLPPAAQAAEHYARVATGNEHLDALRLLRAAPEGDGHWHVHLANPHCTVRLRERWVDVDRPLTCAATAPGRMRVFDLLALSQ</sequence>
<dbReference type="AlphaFoldDB" id="A0A561V7U8"/>
<comment type="caution">
    <text evidence="1">The sequence shown here is derived from an EMBL/GenBank/DDBJ whole genome shotgun (WGS) entry which is preliminary data.</text>
</comment>
<dbReference type="RefSeq" id="WP_145735925.1">
    <property type="nucleotide sequence ID" value="NZ_VIWX01000001.1"/>
</dbReference>
<dbReference type="OrthoDB" id="3399139at2"/>
<organism evidence="1 2">
    <name type="scientific">Saccharopolyspora dendranthemae</name>
    <dbReference type="NCBI Taxonomy" id="1181886"/>
    <lineage>
        <taxon>Bacteria</taxon>
        <taxon>Bacillati</taxon>
        <taxon>Actinomycetota</taxon>
        <taxon>Actinomycetes</taxon>
        <taxon>Pseudonocardiales</taxon>
        <taxon>Pseudonocardiaceae</taxon>
        <taxon>Saccharopolyspora</taxon>
    </lineage>
</organism>
<evidence type="ECO:0008006" key="3">
    <source>
        <dbReference type="Google" id="ProtNLM"/>
    </source>
</evidence>
<dbReference type="Gene3D" id="3.40.30.10">
    <property type="entry name" value="Glutaredoxin"/>
    <property type="match status" value="1"/>
</dbReference>
<protein>
    <recommendedName>
        <fullName evidence="3">Sucrase/ferredoxin-like protein</fullName>
    </recommendedName>
</protein>
<keyword evidence="2" id="KW-1185">Reference proteome</keyword>
<reference evidence="1 2" key="1">
    <citation type="submission" date="2019-06" db="EMBL/GenBank/DDBJ databases">
        <title>Sequencing the genomes of 1000 actinobacteria strains.</title>
        <authorList>
            <person name="Klenk H.-P."/>
        </authorList>
    </citation>
    <scope>NUCLEOTIDE SEQUENCE [LARGE SCALE GENOMIC DNA]</scope>
    <source>
        <strain evidence="1 2">DSM 46699</strain>
    </source>
</reference>
<dbReference type="Proteomes" id="UP000316184">
    <property type="component" value="Unassembled WGS sequence"/>
</dbReference>
<gene>
    <name evidence="1" type="ORF">FHU35_11309</name>
</gene>
<name>A0A561V7U8_9PSEU</name>
<evidence type="ECO:0000313" key="1">
    <source>
        <dbReference type="EMBL" id="TWG07691.1"/>
    </source>
</evidence>
<accession>A0A561V7U8</accession>
<dbReference type="InterPro" id="IPR009737">
    <property type="entry name" value="Aim32/Apd1-like"/>
</dbReference>
<dbReference type="InterPro" id="IPR036249">
    <property type="entry name" value="Thioredoxin-like_sf"/>
</dbReference>